<reference evidence="12" key="1">
    <citation type="journal article" date="2019" name="Int. J. Syst. Evol. Microbiol.">
        <title>The Global Catalogue of Microorganisms (GCM) 10K type strain sequencing project: providing services to taxonomists for standard genome sequencing and annotation.</title>
        <authorList>
            <consortium name="The Broad Institute Genomics Platform"/>
            <consortium name="The Broad Institute Genome Sequencing Center for Infectious Disease"/>
            <person name="Wu L."/>
            <person name="Ma J."/>
        </authorList>
    </citation>
    <scope>NUCLEOTIDE SEQUENCE [LARGE SCALE GENOMIC DNA]</scope>
    <source>
        <strain evidence="12">CCM 7282</strain>
    </source>
</reference>
<accession>A0ABQ1P649</accession>
<evidence type="ECO:0000256" key="9">
    <source>
        <dbReference type="ARBA" id="ARBA00048779"/>
    </source>
</evidence>
<evidence type="ECO:0000256" key="5">
    <source>
        <dbReference type="ARBA" id="ARBA00022741"/>
    </source>
</evidence>
<evidence type="ECO:0000256" key="2">
    <source>
        <dbReference type="ARBA" id="ARBA00004739"/>
    </source>
</evidence>
<evidence type="ECO:0000256" key="8">
    <source>
        <dbReference type="ARBA" id="ARBA00023062"/>
    </source>
</evidence>
<dbReference type="SUPFAM" id="SSF51730">
    <property type="entry name" value="FAD-linked oxidoreductase"/>
    <property type="match status" value="1"/>
</dbReference>
<proteinExistence type="predicted"/>
<evidence type="ECO:0000313" key="12">
    <source>
        <dbReference type="Proteomes" id="UP000619534"/>
    </source>
</evidence>
<dbReference type="Gene3D" id="3.20.20.220">
    <property type="match status" value="1"/>
</dbReference>
<comment type="cofactor">
    <cofactor evidence="1">
        <name>FAD</name>
        <dbReference type="ChEBI" id="CHEBI:57692"/>
    </cofactor>
</comment>
<dbReference type="PIRSF" id="PIRSF000196">
    <property type="entry name" value="Pro_dehydrog"/>
    <property type="match status" value="1"/>
</dbReference>
<keyword evidence="8" id="KW-0642">Proline metabolism</keyword>
<evidence type="ECO:0000256" key="3">
    <source>
        <dbReference type="ARBA" id="ARBA00012695"/>
    </source>
</evidence>
<keyword evidence="4" id="KW-0285">Flavoprotein</keyword>
<dbReference type="InterPro" id="IPR015659">
    <property type="entry name" value="Proline_oxidase"/>
</dbReference>
<dbReference type="PANTHER" id="PTHR13914:SF0">
    <property type="entry name" value="PROLINE DEHYDROGENASE 1, MITOCHONDRIAL"/>
    <property type="match status" value="1"/>
</dbReference>
<gene>
    <name evidence="11" type="primary">putB</name>
    <name evidence="11" type="ORF">GCM10007216_22300</name>
</gene>
<dbReference type="InterPro" id="IPR029041">
    <property type="entry name" value="FAD-linked_oxidoreductase-like"/>
</dbReference>
<dbReference type="InterPro" id="IPR008219">
    <property type="entry name" value="PRODH_bac_arc"/>
</dbReference>
<sequence length="307" mass="35249">MVVEAISKNFFLFLSNNRLLDKLAKKWGPKFGADKIVGGETFDQAVPLIKRLNQQGLQVTVDHLGEFINSEPESRNRSQECMETIRTIAEHQLGSEVSLKLTSLGLDISEELVIENMEQILDTAEKHGVVVTIDMEDSSRCERTLEIYKRLKTKYQNLGTVIQSYLYRSDCDIDELDEYDPYLRLVKGAYKESGKVAFPAKEKVDANLKHLIKKNLLNGNYTAIASHDDQIINYTKELAAEQRIPTDQFEFQMLYGMRNQTQLDLAKEGYTVRVYLPYGDDWYGYFMRRMAERPANIAFAIKGVFSK</sequence>
<comment type="pathway">
    <text evidence="2">Amino-acid degradation; L-proline degradation into L-glutamate; L-glutamate from L-proline: step 1/2.</text>
</comment>
<comment type="caution">
    <text evidence="11">The sequence shown here is derived from an EMBL/GenBank/DDBJ whole genome shotgun (WGS) entry which is preliminary data.</text>
</comment>
<evidence type="ECO:0000256" key="6">
    <source>
        <dbReference type="ARBA" id="ARBA00022827"/>
    </source>
</evidence>
<evidence type="ECO:0000313" key="11">
    <source>
        <dbReference type="EMBL" id="GGC91089.1"/>
    </source>
</evidence>
<dbReference type="PANTHER" id="PTHR13914">
    <property type="entry name" value="PROLINE OXIDASE"/>
    <property type="match status" value="1"/>
</dbReference>
<evidence type="ECO:0000259" key="10">
    <source>
        <dbReference type="Pfam" id="PF01619"/>
    </source>
</evidence>
<dbReference type="EMBL" id="BMCJ01000004">
    <property type="protein sequence ID" value="GGC91089.1"/>
    <property type="molecule type" value="Genomic_DNA"/>
</dbReference>
<dbReference type="InterPro" id="IPR002872">
    <property type="entry name" value="Proline_DH_dom"/>
</dbReference>
<dbReference type="Pfam" id="PF01619">
    <property type="entry name" value="Pro_dh"/>
    <property type="match status" value="1"/>
</dbReference>
<comment type="catalytic activity">
    <reaction evidence="9">
        <text>L-proline + a quinone = (S)-1-pyrroline-5-carboxylate + a quinol + H(+)</text>
        <dbReference type="Rhea" id="RHEA:23784"/>
        <dbReference type="ChEBI" id="CHEBI:15378"/>
        <dbReference type="ChEBI" id="CHEBI:17388"/>
        <dbReference type="ChEBI" id="CHEBI:24646"/>
        <dbReference type="ChEBI" id="CHEBI:60039"/>
        <dbReference type="ChEBI" id="CHEBI:132124"/>
        <dbReference type="EC" id="1.5.5.2"/>
    </reaction>
</comment>
<evidence type="ECO:0000256" key="1">
    <source>
        <dbReference type="ARBA" id="ARBA00001974"/>
    </source>
</evidence>
<evidence type="ECO:0000256" key="7">
    <source>
        <dbReference type="ARBA" id="ARBA00023002"/>
    </source>
</evidence>
<dbReference type="Proteomes" id="UP000619534">
    <property type="component" value="Unassembled WGS sequence"/>
</dbReference>
<organism evidence="11 12">
    <name type="scientific">Thalassobacillus devorans</name>
    <dbReference type="NCBI Taxonomy" id="279813"/>
    <lineage>
        <taxon>Bacteria</taxon>
        <taxon>Bacillati</taxon>
        <taxon>Bacillota</taxon>
        <taxon>Bacilli</taxon>
        <taxon>Bacillales</taxon>
        <taxon>Bacillaceae</taxon>
        <taxon>Thalassobacillus</taxon>
    </lineage>
</organism>
<dbReference type="EC" id="1.5.5.2" evidence="3"/>
<protein>
    <recommendedName>
        <fullName evidence="3">proline dehydrogenase</fullName>
        <ecNumber evidence="3">1.5.5.2</ecNumber>
    </recommendedName>
</protein>
<keyword evidence="12" id="KW-1185">Reference proteome</keyword>
<keyword evidence="5" id="KW-0547">Nucleotide-binding</keyword>
<name>A0ABQ1P649_9BACI</name>
<evidence type="ECO:0000256" key="4">
    <source>
        <dbReference type="ARBA" id="ARBA00022630"/>
    </source>
</evidence>
<keyword evidence="7" id="KW-0560">Oxidoreductase</keyword>
<keyword evidence="6" id="KW-0274">FAD</keyword>
<feature type="domain" description="Proline dehydrogenase" evidence="10">
    <location>
        <begin position="49"/>
        <end position="298"/>
    </location>
</feature>